<proteinExistence type="predicted"/>
<comment type="caution">
    <text evidence="1">The sequence shown here is derived from an EMBL/GenBank/DDBJ whole genome shotgun (WGS) entry which is preliminary data.</text>
</comment>
<sequence>MSSRVLSTEQAKTSISKMQSIINGGFADQISQLDTEGQTLSDPNVWDGPHATSFRDEVWPAKSAALKKAQQELEDLRNQLQSISDDIFTAGGGGA</sequence>
<name>A0ABT4IC98_9ACTO</name>
<dbReference type="RefSeq" id="WP_268918136.1">
    <property type="nucleotide sequence ID" value="NZ_JAPTMY010000030.1"/>
</dbReference>
<reference evidence="1" key="1">
    <citation type="submission" date="2022-10" db="EMBL/GenBank/DDBJ databases">
        <title>Genome sequence of Actinomyces israelii ATCC 10048.</title>
        <authorList>
            <person name="Watt R.M."/>
            <person name="Tong W.M."/>
        </authorList>
    </citation>
    <scope>NUCLEOTIDE SEQUENCE</scope>
    <source>
        <strain evidence="1">ATCC 10048</strain>
    </source>
</reference>
<evidence type="ECO:0000313" key="2">
    <source>
        <dbReference type="Proteomes" id="UP001072034"/>
    </source>
</evidence>
<dbReference type="EMBL" id="JAPTMY010000030">
    <property type="protein sequence ID" value="MCZ0858810.1"/>
    <property type="molecule type" value="Genomic_DNA"/>
</dbReference>
<evidence type="ECO:0008006" key="3">
    <source>
        <dbReference type="Google" id="ProtNLM"/>
    </source>
</evidence>
<evidence type="ECO:0000313" key="1">
    <source>
        <dbReference type="EMBL" id="MCZ0858810.1"/>
    </source>
</evidence>
<dbReference type="Gene3D" id="1.10.287.1060">
    <property type="entry name" value="ESAT-6-like"/>
    <property type="match status" value="1"/>
</dbReference>
<organism evidence="1 2">
    <name type="scientific">Actinomyces israelii</name>
    <dbReference type="NCBI Taxonomy" id="1659"/>
    <lineage>
        <taxon>Bacteria</taxon>
        <taxon>Bacillati</taxon>
        <taxon>Actinomycetota</taxon>
        <taxon>Actinomycetes</taxon>
        <taxon>Actinomycetales</taxon>
        <taxon>Actinomycetaceae</taxon>
        <taxon>Actinomyces</taxon>
    </lineage>
</organism>
<dbReference type="Proteomes" id="UP001072034">
    <property type="component" value="Unassembled WGS sequence"/>
</dbReference>
<protein>
    <recommendedName>
        <fullName evidence="3">Pyrophosphorylase</fullName>
    </recommendedName>
</protein>
<keyword evidence="2" id="KW-1185">Reference proteome</keyword>
<accession>A0ABT4IC98</accession>
<gene>
    <name evidence="1" type="ORF">OHJ16_12240</name>
</gene>